<dbReference type="PANTHER" id="PTHR47990">
    <property type="entry name" value="2-OXOGLUTARATE (2OG) AND FE(II)-DEPENDENT OXYGENASE SUPERFAMILY PROTEIN-RELATED"/>
    <property type="match status" value="1"/>
</dbReference>
<organism evidence="4 5">
    <name type="scientific">Lupinus angustifolius</name>
    <name type="common">Narrow-leaved blue lupine</name>
    <dbReference type="NCBI Taxonomy" id="3871"/>
    <lineage>
        <taxon>Eukaryota</taxon>
        <taxon>Viridiplantae</taxon>
        <taxon>Streptophyta</taxon>
        <taxon>Embryophyta</taxon>
        <taxon>Tracheophyta</taxon>
        <taxon>Spermatophyta</taxon>
        <taxon>Magnoliopsida</taxon>
        <taxon>eudicotyledons</taxon>
        <taxon>Gunneridae</taxon>
        <taxon>Pentapetalae</taxon>
        <taxon>rosids</taxon>
        <taxon>fabids</taxon>
        <taxon>Fabales</taxon>
        <taxon>Fabaceae</taxon>
        <taxon>Papilionoideae</taxon>
        <taxon>50 kb inversion clade</taxon>
        <taxon>genistoids sensu lato</taxon>
        <taxon>core genistoids</taxon>
        <taxon>Genisteae</taxon>
        <taxon>Lupinus</taxon>
    </lineage>
</organism>
<dbReference type="EMBL" id="CM007378">
    <property type="protein sequence ID" value="OIV93263.1"/>
    <property type="molecule type" value="Genomic_DNA"/>
</dbReference>
<protein>
    <recommendedName>
        <fullName evidence="3">Non-haem dioxygenase N-terminal domain-containing protein</fullName>
    </recommendedName>
</protein>
<dbReference type="OMA" id="CCQDDES"/>
<reference evidence="4 5" key="1">
    <citation type="journal article" date="2017" name="Plant Biotechnol. J.">
        <title>A comprehensive draft genome sequence for lupin (Lupinus angustifolius), an emerging health food: insights into plant-microbe interactions and legume evolution.</title>
        <authorList>
            <person name="Hane J.K."/>
            <person name="Ming Y."/>
            <person name="Kamphuis L.G."/>
            <person name="Nelson M.N."/>
            <person name="Garg G."/>
            <person name="Atkins C.A."/>
            <person name="Bayer P.E."/>
            <person name="Bravo A."/>
            <person name="Bringans S."/>
            <person name="Cannon S."/>
            <person name="Edwards D."/>
            <person name="Foley R."/>
            <person name="Gao L.L."/>
            <person name="Harrison M.J."/>
            <person name="Huang W."/>
            <person name="Hurgobin B."/>
            <person name="Li S."/>
            <person name="Liu C.W."/>
            <person name="McGrath A."/>
            <person name="Morahan G."/>
            <person name="Murray J."/>
            <person name="Weller J."/>
            <person name="Jian J."/>
            <person name="Singh K.B."/>
        </authorList>
    </citation>
    <scope>NUCLEOTIDE SEQUENCE [LARGE SCALE GENOMIC DNA]</scope>
    <source>
        <strain evidence="5">cv. Tanjil</strain>
        <tissue evidence="4">Whole plant</tissue>
    </source>
</reference>
<gene>
    <name evidence="4" type="ORF">TanjilG_23104</name>
</gene>
<keyword evidence="5" id="KW-1185">Reference proteome</keyword>
<dbReference type="Gene3D" id="2.60.120.330">
    <property type="entry name" value="B-lactam Antibiotic, Isopenicillin N Synthase, Chain"/>
    <property type="match status" value="1"/>
</dbReference>
<dbReference type="Pfam" id="PF14226">
    <property type="entry name" value="DIOX_N"/>
    <property type="match status" value="1"/>
</dbReference>
<dbReference type="InterPro" id="IPR027443">
    <property type="entry name" value="IPNS-like_sf"/>
</dbReference>
<sequence>MDISSICCQDDESHSNSDPAVTEEFVKQVGSACREWGFFQVINHRVPLDRHQRINSVAEELFQQSLEEKRKVRKDEVKTMGYYNRQHRKNVGSKFLILVWRTRL</sequence>
<evidence type="ECO:0000256" key="1">
    <source>
        <dbReference type="ARBA" id="ARBA00022723"/>
    </source>
</evidence>
<keyword evidence="2" id="KW-0408">Iron</keyword>
<feature type="domain" description="Non-haem dioxygenase N-terminal" evidence="3">
    <location>
        <begin position="18"/>
        <end position="89"/>
    </location>
</feature>
<dbReference type="AlphaFoldDB" id="A0A1J7FZ22"/>
<dbReference type="InterPro" id="IPR050231">
    <property type="entry name" value="Iron_ascorbate_oxido_reductase"/>
</dbReference>
<dbReference type="GO" id="GO:0046872">
    <property type="term" value="F:metal ion binding"/>
    <property type="evidence" value="ECO:0007669"/>
    <property type="project" value="UniProtKB-KW"/>
</dbReference>
<evidence type="ECO:0000313" key="5">
    <source>
        <dbReference type="Proteomes" id="UP000188354"/>
    </source>
</evidence>
<proteinExistence type="predicted"/>
<name>A0A1J7FZ22_LUPAN</name>
<evidence type="ECO:0000256" key="2">
    <source>
        <dbReference type="ARBA" id="ARBA00023004"/>
    </source>
</evidence>
<evidence type="ECO:0000259" key="3">
    <source>
        <dbReference type="Pfam" id="PF14226"/>
    </source>
</evidence>
<accession>A0A1J7FZ22</accession>
<evidence type="ECO:0000313" key="4">
    <source>
        <dbReference type="EMBL" id="OIV93263.1"/>
    </source>
</evidence>
<dbReference type="SUPFAM" id="SSF51197">
    <property type="entry name" value="Clavaminate synthase-like"/>
    <property type="match status" value="1"/>
</dbReference>
<keyword evidence="1" id="KW-0479">Metal-binding</keyword>
<dbReference type="InterPro" id="IPR026992">
    <property type="entry name" value="DIOX_N"/>
</dbReference>
<dbReference type="Proteomes" id="UP000188354">
    <property type="component" value="Chromosome LG18"/>
</dbReference>
<dbReference type="Gramene" id="OIV93263">
    <property type="protein sequence ID" value="OIV93263"/>
    <property type="gene ID" value="TanjilG_23104"/>
</dbReference>